<gene>
    <name evidence="3" type="ORF">FSP39_024647</name>
</gene>
<dbReference type="InterPro" id="IPR043128">
    <property type="entry name" value="Rev_trsase/Diguanyl_cyclase"/>
</dbReference>
<dbReference type="Gene3D" id="3.10.10.10">
    <property type="entry name" value="HIV Type 1 Reverse Transcriptase, subunit A, domain 1"/>
    <property type="match status" value="1"/>
</dbReference>
<reference evidence="3" key="1">
    <citation type="submission" date="2019-08" db="EMBL/GenBank/DDBJ databases">
        <title>The improved chromosome-level genome for the pearl oyster Pinctada fucata martensii using PacBio sequencing and Hi-C.</title>
        <authorList>
            <person name="Zheng Z."/>
        </authorList>
    </citation>
    <scope>NUCLEOTIDE SEQUENCE</scope>
    <source>
        <strain evidence="3">ZZ-2019</strain>
        <tissue evidence="3">Adductor muscle</tissue>
    </source>
</reference>
<evidence type="ECO:0000259" key="2">
    <source>
        <dbReference type="PROSITE" id="PS50878"/>
    </source>
</evidence>
<dbReference type="InterPro" id="IPR000477">
    <property type="entry name" value="RT_dom"/>
</dbReference>
<evidence type="ECO:0000313" key="3">
    <source>
        <dbReference type="EMBL" id="KAK3109175.1"/>
    </source>
</evidence>
<dbReference type="CDD" id="cd09275">
    <property type="entry name" value="RNase_HI_RT_DIRS1"/>
    <property type="match status" value="1"/>
</dbReference>
<feature type="domain" description="Reverse transcriptase" evidence="2">
    <location>
        <begin position="107"/>
        <end position="302"/>
    </location>
</feature>
<dbReference type="GO" id="GO:0003676">
    <property type="term" value="F:nucleic acid binding"/>
    <property type="evidence" value="ECO:0007669"/>
    <property type="project" value="InterPro"/>
</dbReference>
<dbReference type="PROSITE" id="PS50878">
    <property type="entry name" value="RT_POL"/>
    <property type="match status" value="1"/>
</dbReference>
<accession>A0AA88YUR2</accession>
<dbReference type="Gene3D" id="3.30.70.270">
    <property type="match status" value="1"/>
</dbReference>
<dbReference type="PANTHER" id="PTHR33050">
    <property type="entry name" value="REVERSE TRANSCRIPTASE DOMAIN-CONTAINING PROTEIN"/>
    <property type="match status" value="1"/>
</dbReference>
<dbReference type="InterPro" id="IPR043502">
    <property type="entry name" value="DNA/RNA_pol_sf"/>
</dbReference>
<evidence type="ECO:0000256" key="1">
    <source>
        <dbReference type="SAM" id="MobiDB-lite"/>
    </source>
</evidence>
<dbReference type="AlphaFoldDB" id="A0AA88YUR2"/>
<dbReference type="GO" id="GO:0006259">
    <property type="term" value="P:DNA metabolic process"/>
    <property type="evidence" value="ECO:0007669"/>
    <property type="project" value="UniProtKB-ARBA"/>
</dbReference>
<dbReference type="SUPFAM" id="SSF56672">
    <property type="entry name" value="DNA/RNA polymerases"/>
    <property type="match status" value="1"/>
</dbReference>
<dbReference type="EMBL" id="VSWD01000001">
    <property type="protein sequence ID" value="KAK3109175.1"/>
    <property type="molecule type" value="Genomic_DNA"/>
</dbReference>
<dbReference type="PANTHER" id="PTHR33050:SF8">
    <property type="entry name" value="REVERSE TRANSCRIPTASE DOMAIN-CONTAINING PROTEIN"/>
    <property type="match status" value="1"/>
</dbReference>
<dbReference type="InterPro" id="IPR036397">
    <property type="entry name" value="RNaseH_sf"/>
</dbReference>
<evidence type="ECO:0000313" key="4">
    <source>
        <dbReference type="Proteomes" id="UP001186944"/>
    </source>
</evidence>
<feature type="compositionally biased region" description="Basic and acidic residues" evidence="1">
    <location>
        <begin position="17"/>
        <end position="28"/>
    </location>
</feature>
<protein>
    <recommendedName>
        <fullName evidence="2">Reverse transcriptase domain-containing protein</fullName>
    </recommendedName>
</protein>
<organism evidence="3 4">
    <name type="scientific">Pinctada imbricata</name>
    <name type="common">Atlantic pearl-oyster</name>
    <name type="synonym">Pinctada martensii</name>
    <dbReference type="NCBI Taxonomy" id="66713"/>
    <lineage>
        <taxon>Eukaryota</taxon>
        <taxon>Metazoa</taxon>
        <taxon>Spiralia</taxon>
        <taxon>Lophotrochozoa</taxon>
        <taxon>Mollusca</taxon>
        <taxon>Bivalvia</taxon>
        <taxon>Autobranchia</taxon>
        <taxon>Pteriomorphia</taxon>
        <taxon>Pterioida</taxon>
        <taxon>Pterioidea</taxon>
        <taxon>Pteriidae</taxon>
        <taxon>Pinctada</taxon>
    </lineage>
</organism>
<proteinExistence type="predicted"/>
<feature type="region of interest" description="Disordered" evidence="1">
    <location>
        <begin position="1"/>
        <end position="28"/>
    </location>
</feature>
<dbReference type="Gene3D" id="3.30.420.10">
    <property type="entry name" value="Ribonuclease H-like superfamily/Ribonuclease H"/>
    <property type="match status" value="1"/>
</dbReference>
<sequence length="556" mass="62453">MHTFAKNALGGIQNQDASRKTNKNREGPIIRINSLPTPISPLHLKNELVGYDKVKSEFLVKGISNGFHLGCVGSPGIHKPHNHKSTSDHPEIVEEYIKKGLDTQRIAGPFLSPPLPNFKTSPLGVVPKSDPGKFRIIHDLSYPHGNSVNSLIPQEAPEVKYDSIDNIVALVQKFGYGALMAKSDIQDAFRIMPVHPSDYHLLGFSWNDHFYYERCLPMGASSSCQIFECLSNALQWVMYTKYKASGLSHILDDFFFISHAGSAKCKQDLTNFLYLCSKTNIPINMSKTILPTTKITIYGIEVDSVAMECRLPVEKVVKTTHRLQEFSRKKKVQLRDLQSLIGLLNFACSVVVPGRAFLRRLIDLVIGVQSPFHWIRLTKESRADINIWLLFLSQFNGKSVFLPAKWDSSDCLHLYTDASGAIGYAAVLGTSWFAQTWPHGFDEHHIAIKELFPIVLALELWGLRLKDKKILFFTDNISVVHVINKQSSKDKVLMALIRRLVLVCLCNNILFKAKHIPGKQNTVADSLSRFNFQAAKREAPNLDENPCIVPGNLLQI</sequence>
<comment type="caution">
    <text evidence="3">The sequence shown here is derived from an EMBL/GenBank/DDBJ whole genome shotgun (WGS) entry which is preliminary data.</text>
</comment>
<dbReference type="Proteomes" id="UP001186944">
    <property type="component" value="Unassembled WGS sequence"/>
</dbReference>
<name>A0AA88YUR2_PINIB</name>
<keyword evidence="4" id="KW-1185">Reference proteome</keyword>
<dbReference type="InterPro" id="IPR052055">
    <property type="entry name" value="Hepadnavirus_pol/RT"/>
</dbReference>